<dbReference type="CDD" id="cd09112">
    <property type="entry name" value="PLDc_CLS_2"/>
    <property type="match status" value="1"/>
</dbReference>
<keyword evidence="3 12" id="KW-0444">Lipid biosynthesis</keyword>
<keyword evidence="16" id="KW-1185">Reference proteome</keyword>
<evidence type="ECO:0000256" key="9">
    <source>
        <dbReference type="ARBA" id="ARBA00023136"/>
    </source>
</evidence>
<dbReference type="CDD" id="cd09110">
    <property type="entry name" value="PLDc_CLS_1"/>
    <property type="match status" value="1"/>
</dbReference>
<keyword evidence="5 12" id="KW-0812">Transmembrane</keyword>
<evidence type="ECO:0000256" key="13">
    <source>
        <dbReference type="NCBIfam" id="TIGR04265"/>
    </source>
</evidence>
<gene>
    <name evidence="15" type="ordered locus">Trebr_0785</name>
</gene>
<feature type="active site" evidence="12">
    <location>
        <position position="432"/>
    </location>
</feature>
<dbReference type="Pfam" id="PF13396">
    <property type="entry name" value="PLDc_N"/>
    <property type="match status" value="1"/>
</dbReference>
<dbReference type="InterPro" id="IPR001736">
    <property type="entry name" value="PLipase_D/transphosphatidylase"/>
</dbReference>
<reference evidence="16" key="1">
    <citation type="submission" date="2011-04" db="EMBL/GenBank/DDBJ databases">
        <title>The complete genome of Treponema brennaborense DSM 12168.</title>
        <authorList>
            <person name="Lucas S."/>
            <person name="Han J."/>
            <person name="Lapidus A."/>
            <person name="Bruce D."/>
            <person name="Goodwin L."/>
            <person name="Pitluck S."/>
            <person name="Peters L."/>
            <person name="Kyrpides N."/>
            <person name="Mavromatis K."/>
            <person name="Ivanova N."/>
            <person name="Mikhailova N."/>
            <person name="Pagani I."/>
            <person name="Teshima H."/>
            <person name="Detter J.C."/>
            <person name="Tapia R."/>
            <person name="Han C."/>
            <person name="Land M."/>
            <person name="Hauser L."/>
            <person name="Markowitz V."/>
            <person name="Cheng J.-F."/>
            <person name="Hugenholtz P."/>
            <person name="Woyke T."/>
            <person name="Wu D."/>
            <person name="Gronow S."/>
            <person name="Wellnitz S."/>
            <person name="Brambilla E."/>
            <person name="Klenk H.-P."/>
            <person name="Eisen J.A."/>
        </authorList>
    </citation>
    <scope>NUCLEOTIDE SEQUENCE [LARGE SCALE GENOMIC DNA]</scope>
    <source>
        <strain evidence="16">DSM 12168 / CIP 105900 / DD5/3</strain>
    </source>
</reference>
<feature type="active site" evidence="12">
    <location>
        <position position="220"/>
    </location>
</feature>
<dbReference type="PROSITE" id="PS50035">
    <property type="entry name" value="PLD"/>
    <property type="match status" value="2"/>
</dbReference>
<keyword evidence="10 12" id="KW-0594">Phospholipid biosynthesis</keyword>
<comment type="catalytic activity">
    <reaction evidence="12">
        <text>2 a 1,2-diacyl-sn-glycero-3-phospho-(1'-sn-glycerol) = a cardiolipin + glycerol</text>
        <dbReference type="Rhea" id="RHEA:31451"/>
        <dbReference type="ChEBI" id="CHEBI:17754"/>
        <dbReference type="ChEBI" id="CHEBI:62237"/>
        <dbReference type="ChEBI" id="CHEBI:64716"/>
    </reaction>
</comment>
<dbReference type="AlphaFoldDB" id="F4LIP6"/>
<feature type="active site" evidence="12">
    <location>
        <position position="227"/>
    </location>
</feature>
<accession>F4LIP6</accession>
<dbReference type="GO" id="GO:0008808">
    <property type="term" value="F:cardiolipin synthase activity"/>
    <property type="evidence" value="ECO:0007669"/>
    <property type="project" value="UniProtKB-UniRule"/>
</dbReference>
<dbReference type="EMBL" id="CP002696">
    <property type="protein sequence ID" value="AEE16221.1"/>
    <property type="molecule type" value="Genomic_DNA"/>
</dbReference>
<dbReference type="InterPro" id="IPR022924">
    <property type="entry name" value="Cardiolipin_synthase"/>
</dbReference>
<comment type="subcellular location">
    <subcellularLocation>
        <location evidence="12">Cell inner membrane</location>
        <topology evidence="12">Multi-pass membrane protein</topology>
    </subcellularLocation>
    <subcellularLocation>
        <location evidence="1">Cell membrane</location>
        <topology evidence="1">Multi-pass membrane protein</topology>
    </subcellularLocation>
</comment>
<organism evidence="15 16">
    <name type="scientific">Treponema brennaborense (strain DSM 12168 / CIP 105900 / DD5/3)</name>
    <dbReference type="NCBI Taxonomy" id="906968"/>
    <lineage>
        <taxon>Bacteria</taxon>
        <taxon>Pseudomonadati</taxon>
        <taxon>Spirochaetota</taxon>
        <taxon>Spirochaetia</taxon>
        <taxon>Spirochaetales</taxon>
        <taxon>Treponemataceae</taxon>
        <taxon>Treponema</taxon>
    </lineage>
</organism>
<dbReference type="InterPro" id="IPR027379">
    <property type="entry name" value="CLS_N"/>
</dbReference>
<feature type="active site" evidence="12">
    <location>
        <position position="222"/>
    </location>
</feature>
<dbReference type="InterPro" id="IPR030874">
    <property type="entry name" value="Cardiolipin_synth_Firmi"/>
</dbReference>
<evidence type="ECO:0000256" key="6">
    <source>
        <dbReference type="ARBA" id="ARBA00022737"/>
    </source>
</evidence>
<evidence type="ECO:0000259" key="14">
    <source>
        <dbReference type="PROSITE" id="PS50035"/>
    </source>
</evidence>
<evidence type="ECO:0000256" key="1">
    <source>
        <dbReference type="ARBA" id="ARBA00004651"/>
    </source>
</evidence>
<feature type="transmembrane region" description="Helical" evidence="12">
    <location>
        <begin position="6"/>
        <end position="22"/>
    </location>
</feature>
<keyword evidence="12" id="KW-0997">Cell inner membrane</keyword>
<keyword evidence="8 12" id="KW-0443">Lipid metabolism</keyword>
<feature type="active site" evidence="12">
    <location>
        <position position="425"/>
    </location>
</feature>
<evidence type="ECO:0000256" key="7">
    <source>
        <dbReference type="ARBA" id="ARBA00022989"/>
    </source>
</evidence>
<proteinExistence type="inferred from homology"/>
<dbReference type="Proteomes" id="UP000006546">
    <property type="component" value="Chromosome"/>
</dbReference>
<dbReference type="KEGG" id="tbe:Trebr_0785"/>
<keyword evidence="7 12" id="KW-1133">Transmembrane helix</keyword>
<name>F4LIP6_TREBD</name>
<evidence type="ECO:0000256" key="11">
    <source>
        <dbReference type="ARBA" id="ARBA00023264"/>
    </source>
</evidence>
<evidence type="ECO:0000256" key="3">
    <source>
        <dbReference type="ARBA" id="ARBA00022516"/>
    </source>
</evidence>
<dbReference type="HOGENOM" id="CLU_038053_1_1_12"/>
<keyword evidence="11 12" id="KW-1208">Phospholipid metabolism</keyword>
<dbReference type="OrthoDB" id="9762009at2"/>
<dbReference type="GO" id="GO:0032049">
    <property type="term" value="P:cardiolipin biosynthetic process"/>
    <property type="evidence" value="ECO:0007669"/>
    <property type="project" value="UniProtKB-UniRule"/>
</dbReference>
<comment type="function">
    <text evidence="12">Catalyzes the reversible phosphatidyl group transfer from one phosphatidylglycerol molecule to another to form cardiolipin (CL) (diphosphatidylglycerol) and glycerol.</text>
</comment>
<sequence>MNILWDIVHTLNILFIGFILFFERKESARRMAWLLTLVLLPGIGMILYLLFSGHFFTRTKRMSTTTAYINEKLKNLKAEQLAYLKERRHELPNHVIKDYFPLVDMNLSKGGSLLTATDSIEIYRWGQDMFTQLKKDLQAAERTINMEFFIFHNDATGCEIMEILCRKAREGVDVKLLYDDFGSISTPTGFFRKLDKAGGKSLAFFPVRRGLPFSINFRNHRKITVIDGTIAYMGGVNVGDEYANRNRSNRKPFWRDTHIRFTGTSVVQLQTVFCIDWFSMPAWKTRLHGPEDTAKYFPPNVFSDFTQQVSVKEHPDIFDTIFSTGKIPTQIVTAGPDDIQKTEIEDALIRMIMSAKKYVYIQTPYFTPDAQFFTALRIAAFSGVDVRIMVPGVWDKFYVKAASHEFMREMLALGIKFYQYNGFIHSKTMVVDRKIATVGSTNIDTRSFELHFEVNAIFYDAKLALTCEKIFLDDIKNAAEASKGTFDNHFILKRAWRGFCKLFSPLM</sequence>
<keyword evidence="2 12" id="KW-1003">Cell membrane</keyword>
<evidence type="ECO:0000256" key="10">
    <source>
        <dbReference type="ARBA" id="ARBA00023209"/>
    </source>
</evidence>
<dbReference type="SUPFAM" id="SSF56024">
    <property type="entry name" value="Phospholipase D/nuclease"/>
    <property type="match status" value="2"/>
</dbReference>
<evidence type="ECO:0000256" key="2">
    <source>
        <dbReference type="ARBA" id="ARBA00022475"/>
    </source>
</evidence>
<evidence type="ECO:0000256" key="8">
    <source>
        <dbReference type="ARBA" id="ARBA00023098"/>
    </source>
</evidence>
<feature type="domain" description="PLD phosphodiesterase" evidence="14">
    <location>
        <begin position="420"/>
        <end position="447"/>
    </location>
</feature>
<evidence type="ECO:0000256" key="5">
    <source>
        <dbReference type="ARBA" id="ARBA00022692"/>
    </source>
</evidence>
<dbReference type="InterPro" id="IPR025202">
    <property type="entry name" value="PLD-like_dom"/>
</dbReference>
<keyword evidence="4 12" id="KW-0808">Transferase</keyword>
<dbReference type="PANTHER" id="PTHR21248">
    <property type="entry name" value="CARDIOLIPIN SYNTHASE"/>
    <property type="match status" value="1"/>
</dbReference>
<keyword evidence="6" id="KW-0677">Repeat</keyword>
<dbReference type="GO" id="GO:0005886">
    <property type="term" value="C:plasma membrane"/>
    <property type="evidence" value="ECO:0007669"/>
    <property type="project" value="UniProtKB-SubCell"/>
</dbReference>
<evidence type="ECO:0000313" key="15">
    <source>
        <dbReference type="EMBL" id="AEE16221.1"/>
    </source>
</evidence>
<feature type="domain" description="PLD phosphodiesterase" evidence="14">
    <location>
        <begin position="215"/>
        <end position="242"/>
    </location>
</feature>
<dbReference type="Pfam" id="PF13091">
    <property type="entry name" value="PLDc_2"/>
    <property type="match status" value="2"/>
</dbReference>
<dbReference type="SMART" id="SM00155">
    <property type="entry name" value="PLDc"/>
    <property type="match status" value="2"/>
</dbReference>
<feature type="transmembrane region" description="Helical" evidence="12">
    <location>
        <begin position="34"/>
        <end position="56"/>
    </location>
</feature>
<evidence type="ECO:0000313" key="16">
    <source>
        <dbReference type="Proteomes" id="UP000006546"/>
    </source>
</evidence>
<comment type="similarity">
    <text evidence="12">Belongs to the phospholipase D family. Cardiolipin synthase subfamily.</text>
</comment>
<evidence type="ECO:0000256" key="12">
    <source>
        <dbReference type="HAMAP-Rule" id="MF_01916"/>
    </source>
</evidence>
<keyword evidence="9 12" id="KW-0472">Membrane</keyword>
<dbReference type="EC" id="2.7.8.-" evidence="12 13"/>
<dbReference type="NCBIfam" id="TIGR04265">
    <property type="entry name" value="bac_cardiolipin"/>
    <property type="match status" value="1"/>
</dbReference>
<dbReference type="STRING" id="906968.Trebr_0785"/>
<dbReference type="eggNOG" id="COG1502">
    <property type="taxonomic scope" value="Bacteria"/>
</dbReference>
<protein>
    <recommendedName>
        <fullName evidence="12 13">Cardiolipin synthase</fullName>
        <shortName evidence="12">CL synthase</shortName>
        <ecNumber evidence="12 13">2.7.8.-</ecNumber>
    </recommendedName>
</protein>
<dbReference type="PANTHER" id="PTHR21248:SF20">
    <property type="entry name" value="CARDIOLIPIN SYNTHASE YWIE-RELATED"/>
    <property type="match status" value="1"/>
</dbReference>
<feature type="active site" evidence="12">
    <location>
        <position position="427"/>
    </location>
</feature>
<evidence type="ECO:0000256" key="4">
    <source>
        <dbReference type="ARBA" id="ARBA00022679"/>
    </source>
</evidence>
<dbReference type="HAMAP" id="MF_01916">
    <property type="entry name" value="Cardiolipin_synth_Cls"/>
    <property type="match status" value="1"/>
</dbReference>
<dbReference type="RefSeq" id="WP_013757940.1">
    <property type="nucleotide sequence ID" value="NC_015500.1"/>
</dbReference>
<dbReference type="Gene3D" id="3.30.870.10">
    <property type="entry name" value="Endonuclease Chain A"/>
    <property type="match status" value="2"/>
</dbReference>